<dbReference type="STRING" id="47428.A0A284R0X2"/>
<dbReference type="AlphaFoldDB" id="A0A284R0X2"/>
<dbReference type="Pfam" id="PF02230">
    <property type="entry name" value="Abhydrolase_2"/>
    <property type="match status" value="1"/>
</dbReference>
<accession>A0A284R0X2</accession>
<dbReference type="InterPro" id="IPR029058">
    <property type="entry name" value="AB_hydrolase_fold"/>
</dbReference>
<dbReference type="SUPFAM" id="SSF53474">
    <property type="entry name" value="alpha/beta-Hydrolases"/>
    <property type="match status" value="1"/>
</dbReference>
<dbReference type="GO" id="GO:0016787">
    <property type="term" value="F:hydrolase activity"/>
    <property type="evidence" value="ECO:0007669"/>
    <property type="project" value="InterPro"/>
</dbReference>
<name>A0A284R0X2_ARMOS</name>
<evidence type="ECO:0000313" key="2">
    <source>
        <dbReference type="EMBL" id="SJL02357.1"/>
    </source>
</evidence>
<evidence type="ECO:0000259" key="1">
    <source>
        <dbReference type="Pfam" id="PF02230"/>
    </source>
</evidence>
<dbReference type="Proteomes" id="UP000219338">
    <property type="component" value="Unassembled WGS sequence"/>
</dbReference>
<gene>
    <name evidence="2" type="ORF">ARMOST_05684</name>
</gene>
<feature type="domain" description="Phospholipase/carboxylesterase/thioesterase" evidence="1">
    <location>
        <begin position="13"/>
        <end position="60"/>
    </location>
</feature>
<sequence>MASAAIAPLKYLTVSPLAAHTATVIFVHGLGDTGNGWKPVADMFRVEPALKHIKWVLPHS</sequence>
<proteinExistence type="predicted"/>
<dbReference type="EMBL" id="FUEG01000003">
    <property type="protein sequence ID" value="SJL02357.1"/>
    <property type="molecule type" value="Genomic_DNA"/>
</dbReference>
<keyword evidence="3" id="KW-1185">Reference proteome</keyword>
<reference evidence="3" key="1">
    <citation type="journal article" date="2017" name="Nat. Ecol. Evol.">
        <title>Genome expansion and lineage-specific genetic innovations in the forest pathogenic fungi Armillaria.</title>
        <authorList>
            <person name="Sipos G."/>
            <person name="Prasanna A.N."/>
            <person name="Walter M.C."/>
            <person name="O'Connor E."/>
            <person name="Balint B."/>
            <person name="Krizsan K."/>
            <person name="Kiss B."/>
            <person name="Hess J."/>
            <person name="Varga T."/>
            <person name="Slot J."/>
            <person name="Riley R."/>
            <person name="Boka B."/>
            <person name="Rigling D."/>
            <person name="Barry K."/>
            <person name="Lee J."/>
            <person name="Mihaltcheva S."/>
            <person name="LaButti K."/>
            <person name="Lipzen A."/>
            <person name="Waldron R."/>
            <person name="Moloney N.M."/>
            <person name="Sperisen C."/>
            <person name="Kredics L."/>
            <person name="Vagvoelgyi C."/>
            <person name="Patrignani A."/>
            <person name="Fitzpatrick D."/>
            <person name="Nagy I."/>
            <person name="Doyle S."/>
            <person name="Anderson J.B."/>
            <person name="Grigoriev I.V."/>
            <person name="Gueldener U."/>
            <person name="Muensterkoetter M."/>
            <person name="Nagy L.G."/>
        </authorList>
    </citation>
    <scope>NUCLEOTIDE SEQUENCE [LARGE SCALE GENOMIC DNA]</scope>
    <source>
        <strain evidence="3">C18/9</strain>
    </source>
</reference>
<dbReference type="OrthoDB" id="2418081at2759"/>
<protein>
    <recommendedName>
        <fullName evidence="1">Phospholipase/carboxylesterase/thioesterase domain-containing protein</fullName>
    </recommendedName>
</protein>
<dbReference type="Gene3D" id="3.40.50.1820">
    <property type="entry name" value="alpha/beta hydrolase"/>
    <property type="match status" value="1"/>
</dbReference>
<organism evidence="2 3">
    <name type="scientific">Armillaria ostoyae</name>
    <name type="common">Armillaria root rot fungus</name>
    <dbReference type="NCBI Taxonomy" id="47428"/>
    <lineage>
        <taxon>Eukaryota</taxon>
        <taxon>Fungi</taxon>
        <taxon>Dikarya</taxon>
        <taxon>Basidiomycota</taxon>
        <taxon>Agaricomycotina</taxon>
        <taxon>Agaricomycetes</taxon>
        <taxon>Agaricomycetidae</taxon>
        <taxon>Agaricales</taxon>
        <taxon>Marasmiineae</taxon>
        <taxon>Physalacriaceae</taxon>
        <taxon>Armillaria</taxon>
    </lineage>
</organism>
<evidence type="ECO:0000313" key="3">
    <source>
        <dbReference type="Proteomes" id="UP000219338"/>
    </source>
</evidence>
<dbReference type="InterPro" id="IPR003140">
    <property type="entry name" value="PLipase/COase/thioEstase"/>
</dbReference>